<feature type="compositionally biased region" description="Basic residues" evidence="1">
    <location>
        <begin position="26"/>
        <end position="37"/>
    </location>
</feature>
<feature type="region of interest" description="Disordered" evidence="1">
    <location>
        <begin position="1"/>
        <end position="43"/>
    </location>
</feature>
<dbReference type="EMBL" id="GBRH01175931">
    <property type="protein sequence ID" value="JAE21965.1"/>
    <property type="molecule type" value="Transcribed_RNA"/>
</dbReference>
<reference evidence="2" key="2">
    <citation type="journal article" date="2015" name="Data Brief">
        <title>Shoot transcriptome of the giant reed, Arundo donax.</title>
        <authorList>
            <person name="Barrero R.A."/>
            <person name="Guerrero F.D."/>
            <person name="Moolhuijzen P."/>
            <person name="Goolsby J.A."/>
            <person name="Tidwell J."/>
            <person name="Bellgard S.E."/>
            <person name="Bellgard M.I."/>
        </authorList>
    </citation>
    <scope>NUCLEOTIDE SEQUENCE</scope>
    <source>
        <tissue evidence="2">Shoot tissue taken approximately 20 cm above the soil surface</tissue>
    </source>
</reference>
<proteinExistence type="predicted"/>
<protein>
    <submittedName>
        <fullName evidence="2">Uncharacterized protein</fullName>
    </submittedName>
</protein>
<dbReference type="AlphaFoldDB" id="A0A0A9GA60"/>
<reference evidence="2" key="1">
    <citation type="submission" date="2014-09" db="EMBL/GenBank/DDBJ databases">
        <authorList>
            <person name="Magalhaes I.L.F."/>
            <person name="Oliveira U."/>
            <person name="Santos F.R."/>
            <person name="Vidigal T.H.D.A."/>
            <person name="Brescovit A.D."/>
            <person name="Santos A.J."/>
        </authorList>
    </citation>
    <scope>NUCLEOTIDE SEQUENCE</scope>
    <source>
        <tissue evidence="2">Shoot tissue taken approximately 20 cm above the soil surface</tissue>
    </source>
</reference>
<name>A0A0A9GA60_ARUDO</name>
<organism evidence="2">
    <name type="scientific">Arundo donax</name>
    <name type="common">Giant reed</name>
    <name type="synonym">Donax arundinaceus</name>
    <dbReference type="NCBI Taxonomy" id="35708"/>
    <lineage>
        <taxon>Eukaryota</taxon>
        <taxon>Viridiplantae</taxon>
        <taxon>Streptophyta</taxon>
        <taxon>Embryophyta</taxon>
        <taxon>Tracheophyta</taxon>
        <taxon>Spermatophyta</taxon>
        <taxon>Magnoliopsida</taxon>
        <taxon>Liliopsida</taxon>
        <taxon>Poales</taxon>
        <taxon>Poaceae</taxon>
        <taxon>PACMAD clade</taxon>
        <taxon>Arundinoideae</taxon>
        <taxon>Arundineae</taxon>
        <taxon>Arundo</taxon>
    </lineage>
</organism>
<sequence>MKGNLTREFLEPEPYNQQVGPATKYSRGRKPMHKSKSSKILSSSVPSEVEMKQLFADTCQWQQIRSFQRCCWTNASTKSEIETKLHLFHKLRHT</sequence>
<accession>A0A0A9GA60</accession>
<evidence type="ECO:0000313" key="2">
    <source>
        <dbReference type="EMBL" id="JAE21965.1"/>
    </source>
</evidence>
<evidence type="ECO:0000256" key="1">
    <source>
        <dbReference type="SAM" id="MobiDB-lite"/>
    </source>
</evidence>